<comment type="similarity">
    <text evidence="2">Belongs to the binding-protein-dependent transport system permease family. CysTW subfamily.</text>
</comment>
<dbReference type="InterPro" id="IPR051322">
    <property type="entry name" value="AA_ABC_Transporter_Permease"/>
</dbReference>
<evidence type="ECO:0000256" key="3">
    <source>
        <dbReference type="ARBA" id="ARBA00022448"/>
    </source>
</evidence>
<dbReference type="OrthoDB" id="9793490at2"/>
<accession>A0A1I2ME66</accession>
<dbReference type="PANTHER" id="PTHR30450">
    <property type="entry name" value="ABC TRANSPORTER PERMEASE"/>
    <property type="match status" value="1"/>
</dbReference>
<keyword evidence="3 8" id="KW-0813">Transport</keyword>
<evidence type="ECO:0000256" key="2">
    <source>
        <dbReference type="ARBA" id="ARBA00007069"/>
    </source>
</evidence>
<feature type="transmembrane region" description="Helical" evidence="8">
    <location>
        <begin position="24"/>
        <end position="48"/>
    </location>
</feature>
<reference evidence="9 10" key="1">
    <citation type="submission" date="2016-10" db="EMBL/GenBank/DDBJ databases">
        <authorList>
            <person name="de Groot N.N."/>
        </authorList>
    </citation>
    <scope>NUCLEOTIDE SEQUENCE [LARGE SCALE GENOMIC DNA]</scope>
    <source>
        <strain evidence="9 10">NLAE-zl-G419</strain>
    </source>
</reference>
<dbReference type="SUPFAM" id="SSF161098">
    <property type="entry name" value="MetI-like"/>
    <property type="match status" value="1"/>
</dbReference>
<dbReference type="RefSeq" id="WP_027640249.1">
    <property type="nucleotide sequence ID" value="NZ_BAAACD010000025.1"/>
</dbReference>
<protein>
    <submittedName>
        <fullName evidence="9">D-methionine transport system permease protein</fullName>
    </submittedName>
</protein>
<evidence type="ECO:0000313" key="10">
    <source>
        <dbReference type="Proteomes" id="UP000182135"/>
    </source>
</evidence>
<evidence type="ECO:0000256" key="5">
    <source>
        <dbReference type="ARBA" id="ARBA00022692"/>
    </source>
</evidence>
<evidence type="ECO:0000256" key="1">
    <source>
        <dbReference type="ARBA" id="ARBA00004651"/>
    </source>
</evidence>
<dbReference type="Proteomes" id="UP000182135">
    <property type="component" value="Unassembled WGS sequence"/>
</dbReference>
<dbReference type="CDD" id="cd06261">
    <property type="entry name" value="TM_PBP2"/>
    <property type="match status" value="1"/>
</dbReference>
<evidence type="ECO:0000313" key="9">
    <source>
        <dbReference type="EMBL" id="SFF89742.1"/>
    </source>
</evidence>
<dbReference type="PROSITE" id="PS50928">
    <property type="entry name" value="ABC_TM1"/>
    <property type="match status" value="1"/>
</dbReference>
<gene>
    <name evidence="9" type="ORF">SAMN04487885_11456</name>
</gene>
<dbReference type="GeneID" id="90543330"/>
<keyword evidence="7 8" id="KW-0472">Membrane</keyword>
<feature type="transmembrane region" description="Helical" evidence="8">
    <location>
        <begin position="69"/>
        <end position="88"/>
    </location>
</feature>
<dbReference type="PANTHER" id="PTHR30450:SF1">
    <property type="entry name" value="D-METHIONINE TRANSPORT SYSTEM PERMEASE PROTEIN METI-RELATED"/>
    <property type="match status" value="1"/>
</dbReference>
<keyword evidence="4" id="KW-1003">Cell membrane</keyword>
<dbReference type="InterPro" id="IPR000515">
    <property type="entry name" value="MetI-like"/>
</dbReference>
<evidence type="ECO:0000256" key="4">
    <source>
        <dbReference type="ARBA" id="ARBA00022475"/>
    </source>
</evidence>
<keyword evidence="6 8" id="KW-1133">Transmembrane helix</keyword>
<dbReference type="Gene3D" id="1.10.3720.10">
    <property type="entry name" value="MetI-like"/>
    <property type="match status" value="1"/>
</dbReference>
<dbReference type="STRING" id="1529.SAMN04487885_11456"/>
<dbReference type="Pfam" id="PF00528">
    <property type="entry name" value="BPD_transp_1"/>
    <property type="match status" value="1"/>
</dbReference>
<name>A0A1I2ME66_9CLOT</name>
<proteinExistence type="inferred from homology"/>
<feature type="transmembrane region" description="Helical" evidence="8">
    <location>
        <begin position="153"/>
        <end position="175"/>
    </location>
</feature>
<keyword evidence="10" id="KW-1185">Reference proteome</keyword>
<dbReference type="EMBL" id="FOOE01000014">
    <property type="protein sequence ID" value="SFF89742.1"/>
    <property type="molecule type" value="Genomic_DNA"/>
</dbReference>
<dbReference type="eggNOG" id="COG2011">
    <property type="taxonomic scope" value="Bacteria"/>
</dbReference>
<sequence>MFNELIPNVIELTPDLIKALKETLIMVGSAGLYGTLIGLPLGVIMLVTGKNHILENKYLYSILSKLINTIRSIPFVILIAAIPGLIRAISGTTIGVKGAIVPLTIVCIPTMARQIELALIKVDKGIIEAYEAMGFSELQIIFKVILKEGLGGIIQAITLCLVSLLGFSAIAGTVGGGGLGDFAIRYGYQMFKTDVMIVTIVILLIFVYIVQGIGDSLYKKCNHNK</sequence>
<dbReference type="InterPro" id="IPR035906">
    <property type="entry name" value="MetI-like_sf"/>
</dbReference>
<comment type="subcellular location">
    <subcellularLocation>
        <location evidence="1 8">Cell membrane</location>
        <topology evidence="1 8">Multi-pass membrane protein</topology>
    </subcellularLocation>
</comment>
<feature type="transmembrane region" description="Helical" evidence="8">
    <location>
        <begin position="195"/>
        <end position="218"/>
    </location>
</feature>
<evidence type="ECO:0000256" key="6">
    <source>
        <dbReference type="ARBA" id="ARBA00022989"/>
    </source>
</evidence>
<dbReference type="GO" id="GO:0005886">
    <property type="term" value="C:plasma membrane"/>
    <property type="evidence" value="ECO:0007669"/>
    <property type="project" value="UniProtKB-SubCell"/>
</dbReference>
<evidence type="ECO:0000256" key="7">
    <source>
        <dbReference type="ARBA" id="ARBA00023136"/>
    </source>
</evidence>
<dbReference type="FunFam" id="1.10.3720.10:FF:000002">
    <property type="entry name" value="D-methionine ABC transporter permease MetI"/>
    <property type="match status" value="1"/>
</dbReference>
<keyword evidence="5 8" id="KW-0812">Transmembrane</keyword>
<evidence type="ECO:0000256" key="8">
    <source>
        <dbReference type="RuleBase" id="RU363032"/>
    </source>
</evidence>
<dbReference type="AlphaFoldDB" id="A0A1I2ME66"/>
<dbReference type="GO" id="GO:0048473">
    <property type="term" value="P:D-methionine transmembrane transport"/>
    <property type="evidence" value="ECO:0007669"/>
    <property type="project" value="TreeGrafter"/>
</dbReference>
<organism evidence="9 10">
    <name type="scientific">Clostridium cadaveris</name>
    <dbReference type="NCBI Taxonomy" id="1529"/>
    <lineage>
        <taxon>Bacteria</taxon>
        <taxon>Bacillati</taxon>
        <taxon>Bacillota</taxon>
        <taxon>Clostridia</taxon>
        <taxon>Eubacteriales</taxon>
        <taxon>Clostridiaceae</taxon>
        <taxon>Clostridium</taxon>
    </lineage>
</organism>